<dbReference type="SUPFAM" id="SSF50814">
    <property type="entry name" value="Lipocalins"/>
    <property type="match status" value="1"/>
</dbReference>
<dbReference type="InterPro" id="IPR024311">
    <property type="entry name" value="Lipocalin-like"/>
</dbReference>
<sequence length="157" mass="18411">MKKNCLLFLVNFIMFAPLSFANEQHHTVSKPVQVKFDTSWLIGKWYPTHYFVDTGDGNEEKYDFDECTKKSSIEFMAKGKFVSMYATGKDCSSYLDPVKGKYSVNENNNEFSLTYGTRTTTVYKYQKVDENTLVLIEYRDKNNDGKEDKILNYYERK</sequence>
<name>A0A376GC96_9FLAO</name>
<evidence type="ECO:0000313" key="4">
    <source>
        <dbReference type="Proteomes" id="UP000254737"/>
    </source>
</evidence>
<dbReference type="InterPro" id="IPR012674">
    <property type="entry name" value="Calycin"/>
</dbReference>
<evidence type="ECO:0000256" key="1">
    <source>
        <dbReference type="SAM" id="SignalP"/>
    </source>
</evidence>
<dbReference type="EMBL" id="UFXS01000001">
    <property type="protein sequence ID" value="STD56136.1"/>
    <property type="molecule type" value="Genomic_DNA"/>
</dbReference>
<reference evidence="3 4" key="1">
    <citation type="submission" date="2018-06" db="EMBL/GenBank/DDBJ databases">
        <authorList>
            <consortium name="Pathogen Informatics"/>
            <person name="Doyle S."/>
        </authorList>
    </citation>
    <scope>NUCLEOTIDE SEQUENCE [LARGE SCALE GENOMIC DNA]</scope>
    <source>
        <strain evidence="3 4">NCTC13456</strain>
    </source>
</reference>
<keyword evidence="1" id="KW-0732">Signal</keyword>
<feature type="domain" description="Lipocalin-like" evidence="2">
    <location>
        <begin position="41"/>
        <end position="135"/>
    </location>
</feature>
<dbReference type="RefSeq" id="WP_115000418.1">
    <property type="nucleotide sequence ID" value="NZ_UFXS01000001.1"/>
</dbReference>
<feature type="signal peptide" evidence="1">
    <location>
        <begin position="1"/>
        <end position="21"/>
    </location>
</feature>
<dbReference type="AlphaFoldDB" id="A0A376GC96"/>
<proteinExistence type="predicted"/>
<feature type="chain" id="PRO_5017029099" description="Lipocalin-like domain-containing protein" evidence="1">
    <location>
        <begin position="22"/>
        <end position="157"/>
    </location>
</feature>
<organism evidence="3 4">
    <name type="scientific">Empedobacter falsenii</name>
    <dbReference type="NCBI Taxonomy" id="343874"/>
    <lineage>
        <taxon>Bacteria</taxon>
        <taxon>Pseudomonadati</taxon>
        <taxon>Bacteroidota</taxon>
        <taxon>Flavobacteriia</taxon>
        <taxon>Flavobacteriales</taxon>
        <taxon>Weeksellaceae</taxon>
        <taxon>Empedobacter</taxon>
    </lineage>
</organism>
<gene>
    <name evidence="3" type="ORF">NCTC13456_02117</name>
</gene>
<dbReference type="Pfam" id="PF13648">
    <property type="entry name" value="Lipocalin_4"/>
    <property type="match status" value="1"/>
</dbReference>
<evidence type="ECO:0000259" key="2">
    <source>
        <dbReference type="Pfam" id="PF13648"/>
    </source>
</evidence>
<evidence type="ECO:0000313" key="3">
    <source>
        <dbReference type="EMBL" id="STD56136.1"/>
    </source>
</evidence>
<accession>A0A376GC96</accession>
<dbReference type="Proteomes" id="UP000254737">
    <property type="component" value="Unassembled WGS sequence"/>
</dbReference>
<protein>
    <recommendedName>
        <fullName evidence="2">Lipocalin-like domain-containing protein</fullName>
    </recommendedName>
</protein>